<name>A0A1J4NKY3_9ACTN</name>
<dbReference type="Proteomes" id="UP000034196">
    <property type="component" value="Unassembled WGS sequence"/>
</dbReference>
<comment type="caution">
    <text evidence="2">The sequence shown here is derived from an EMBL/GenBank/DDBJ whole genome shotgun (WGS) entry which is preliminary data.</text>
</comment>
<dbReference type="STRING" id="1428628.WN71_036460"/>
<dbReference type="AlphaFoldDB" id="A0A1J4NKY3"/>
<proteinExistence type="predicted"/>
<organism evidence="2 3">
    <name type="scientific">Streptomyces mangrovisoli</name>
    <dbReference type="NCBI Taxonomy" id="1428628"/>
    <lineage>
        <taxon>Bacteria</taxon>
        <taxon>Bacillati</taxon>
        <taxon>Actinomycetota</taxon>
        <taxon>Actinomycetes</taxon>
        <taxon>Kitasatosporales</taxon>
        <taxon>Streptomycetaceae</taxon>
        <taxon>Streptomyces</taxon>
    </lineage>
</organism>
<feature type="chain" id="PRO_5009630976" description="DUF3558 domain-containing protein" evidence="1">
    <location>
        <begin position="30"/>
        <end position="199"/>
    </location>
</feature>
<evidence type="ECO:0000313" key="3">
    <source>
        <dbReference type="Proteomes" id="UP000034196"/>
    </source>
</evidence>
<dbReference type="RefSeq" id="WP_052743149.1">
    <property type="nucleotide sequence ID" value="NZ_LAVA02000119.1"/>
</dbReference>
<evidence type="ECO:0008006" key="4">
    <source>
        <dbReference type="Google" id="ProtNLM"/>
    </source>
</evidence>
<reference evidence="2" key="1">
    <citation type="submission" date="2016-10" db="EMBL/GenBank/DDBJ databases">
        <title>Genome sequence of Streptomyces mangrovisoli MUSC 149.</title>
        <authorList>
            <person name="Lee L.-H."/>
            <person name="Ser H.-L."/>
        </authorList>
    </citation>
    <scope>NUCLEOTIDE SEQUENCE [LARGE SCALE GENOMIC DNA]</scope>
    <source>
        <strain evidence="2">MUSC 149</strain>
    </source>
</reference>
<dbReference type="EMBL" id="LAVA02000119">
    <property type="protein sequence ID" value="OIJ62991.1"/>
    <property type="molecule type" value="Genomic_DNA"/>
</dbReference>
<dbReference type="OrthoDB" id="3695075at2"/>
<sequence>MNAHAARTRVLTATAGAAAAVLLAGCAPAIGSGDDAGGSLPGISVVHSTPPPRVLGPDGLSKLRVGMTLDQAEATGEWKRREESVGSCMSDTGTNGITVGWSGKLGITYLTADNVHTPEGIGAGSTFAQVRAAYPKSALDDGDSLQESLELIGTVWTQVPHRPKLMYVFLFARNTVRRGDLDHARVQLVELKQKAEQRC</sequence>
<feature type="signal peptide" evidence="1">
    <location>
        <begin position="1"/>
        <end position="29"/>
    </location>
</feature>
<keyword evidence="3" id="KW-1185">Reference proteome</keyword>
<protein>
    <recommendedName>
        <fullName evidence="4">DUF3558 domain-containing protein</fullName>
    </recommendedName>
</protein>
<keyword evidence="1" id="KW-0732">Signal</keyword>
<accession>A0A1J4NKY3</accession>
<evidence type="ECO:0000256" key="1">
    <source>
        <dbReference type="SAM" id="SignalP"/>
    </source>
</evidence>
<evidence type="ECO:0000313" key="2">
    <source>
        <dbReference type="EMBL" id="OIJ62991.1"/>
    </source>
</evidence>
<dbReference type="PROSITE" id="PS51257">
    <property type="entry name" value="PROKAR_LIPOPROTEIN"/>
    <property type="match status" value="1"/>
</dbReference>
<gene>
    <name evidence="2" type="ORF">WN71_036460</name>
</gene>